<keyword evidence="4" id="KW-1185">Reference proteome</keyword>
<feature type="region of interest" description="Disordered" evidence="1">
    <location>
        <begin position="35"/>
        <end position="58"/>
    </location>
</feature>
<gene>
    <name evidence="3" type="ORF">KGD84_02090</name>
</gene>
<evidence type="ECO:0008006" key="5">
    <source>
        <dbReference type="Google" id="ProtNLM"/>
    </source>
</evidence>
<organism evidence="3 4">
    <name type="scientific">Nocardiopsis changdeensis</name>
    <dbReference type="NCBI Taxonomy" id="2831969"/>
    <lineage>
        <taxon>Bacteria</taxon>
        <taxon>Bacillati</taxon>
        <taxon>Actinomycetota</taxon>
        <taxon>Actinomycetes</taxon>
        <taxon>Streptosporangiales</taxon>
        <taxon>Nocardiopsidaceae</taxon>
        <taxon>Nocardiopsis</taxon>
    </lineage>
</organism>
<dbReference type="EMBL" id="CP074133">
    <property type="protein sequence ID" value="QUX25690.1"/>
    <property type="molecule type" value="Genomic_DNA"/>
</dbReference>
<evidence type="ECO:0000313" key="3">
    <source>
        <dbReference type="EMBL" id="QUX25690.1"/>
    </source>
</evidence>
<keyword evidence="2" id="KW-0472">Membrane</keyword>
<keyword evidence="2" id="KW-1133">Transmembrane helix</keyword>
<sequence length="203" mass="21079">MSDFTSGSREKTIVIAIIAALVVALVLLFRQLSGGSDAEEPDPGPGAEAPATQAPGEPVDDVLALMPHSEDELRAGAESARSFVAAYTEVRPEETDEERLARLSPLVSEEFFGAVEALVLGAPTSAVPQGDPQALRSDAVVTGIRNIGEGSVIFEVEARFMTDTGDDGGNEPVSYAVTMVPEEGGWAVYAFQGAAVGDIAETG</sequence>
<feature type="transmembrane region" description="Helical" evidence="2">
    <location>
        <begin position="12"/>
        <end position="29"/>
    </location>
</feature>
<evidence type="ECO:0000256" key="1">
    <source>
        <dbReference type="SAM" id="MobiDB-lite"/>
    </source>
</evidence>
<protein>
    <recommendedName>
        <fullName evidence="5">Conjugal transfer protein</fullName>
    </recommendedName>
</protein>
<name>A0ABX8BVF2_9ACTN</name>
<accession>A0ABX8BVF2</accession>
<dbReference type="Proteomes" id="UP000676079">
    <property type="component" value="Chromosome"/>
</dbReference>
<evidence type="ECO:0000256" key="2">
    <source>
        <dbReference type="SAM" id="Phobius"/>
    </source>
</evidence>
<proteinExistence type="predicted"/>
<reference evidence="3 4" key="1">
    <citation type="submission" date="2021-05" db="EMBL/GenBank/DDBJ databases">
        <title>Direct Submission.</title>
        <authorList>
            <person name="Li K."/>
            <person name="Gao J."/>
        </authorList>
    </citation>
    <scope>NUCLEOTIDE SEQUENCE [LARGE SCALE GENOMIC DNA]</scope>
    <source>
        <strain evidence="3 4">Mg02</strain>
    </source>
</reference>
<keyword evidence="2" id="KW-0812">Transmembrane</keyword>
<evidence type="ECO:0000313" key="4">
    <source>
        <dbReference type="Proteomes" id="UP000676079"/>
    </source>
</evidence>